<dbReference type="PRINTS" id="PR00039">
    <property type="entry name" value="HTHLYSR"/>
</dbReference>
<dbReference type="FunFam" id="1.10.10.10:FF:000001">
    <property type="entry name" value="LysR family transcriptional regulator"/>
    <property type="match status" value="1"/>
</dbReference>
<dbReference type="RefSeq" id="WP_053937479.1">
    <property type="nucleotide sequence ID" value="NZ_LAQT01000007.1"/>
</dbReference>
<dbReference type="PANTHER" id="PTHR30126">
    <property type="entry name" value="HTH-TYPE TRANSCRIPTIONAL REGULATOR"/>
    <property type="match status" value="1"/>
</dbReference>
<keyword evidence="7" id="KW-1185">Reference proteome</keyword>
<reference evidence="6 7" key="1">
    <citation type="submission" date="2015-07" db="EMBL/GenBank/DDBJ databases">
        <title>Draft genome sequence of the Amantichitinum ursilacus IGB-41, a new chitin-degrading bacterium.</title>
        <authorList>
            <person name="Kirstahler P."/>
            <person name="Guenther M."/>
            <person name="Grumaz C."/>
            <person name="Rupp S."/>
            <person name="Zibek S."/>
            <person name="Sohn K."/>
        </authorList>
    </citation>
    <scope>NUCLEOTIDE SEQUENCE [LARGE SCALE GENOMIC DNA]</scope>
    <source>
        <strain evidence="6 7">IGB-41</strain>
    </source>
</reference>
<comment type="similarity">
    <text evidence="1">Belongs to the LysR transcriptional regulatory family.</text>
</comment>
<dbReference type="InterPro" id="IPR036390">
    <property type="entry name" value="WH_DNA-bd_sf"/>
</dbReference>
<evidence type="ECO:0000256" key="3">
    <source>
        <dbReference type="ARBA" id="ARBA00023125"/>
    </source>
</evidence>
<dbReference type="SUPFAM" id="SSF53850">
    <property type="entry name" value="Periplasmic binding protein-like II"/>
    <property type="match status" value="1"/>
</dbReference>
<feature type="domain" description="HTH lysR-type" evidence="5">
    <location>
        <begin position="1"/>
        <end position="59"/>
    </location>
</feature>
<keyword evidence="4" id="KW-0804">Transcription</keyword>
<dbReference type="PROSITE" id="PS50931">
    <property type="entry name" value="HTH_LYSR"/>
    <property type="match status" value="1"/>
</dbReference>
<evidence type="ECO:0000313" key="6">
    <source>
        <dbReference type="EMBL" id="KPC53230.1"/>
    </source>
</evidence>
<dbReference type="SUPFAM" id="SSF46785">
    <property type="entry name" value="Winged helix' DNA-binding domain"/>
    <property type="match status" value="1"/>
</dbReference>
<dbReference type="OrthoDB" id="5297026at2"/>
<sequence>MKLQQLRYLVEVAKQGLNVSEAAEKLHTSQPGISKQIRLLEDELGVQVFIRNGKRVVDVTAPGREILRISERILMQAQNLKRIGEEFVNVEGGSLTIATTHTQARYALPRTIKAFLSRYPKVRLSIKQGSPTQISEMVVEGAADLAIATEGIDHYHELAMLPCYDWNRSIVVPADHPLTALDHAIRLEDVAAYPLITYDFAFTGRSLINRAFEQRGLTPNVVLTAIDSDVIKTYVGLGLGVGILASMAFEPDRDHGLVAIDASHLFEPSTTRIGVRRDAYLRGYAFDFIELFSPHLNREVVHAALLMNEPDGGDHAIDIGDDDE</sequence>
<accession>A0A0N1JSX1</accession>
<evidence type="ECO:0000259" key="5">
    <source>
        <dbReference type="PROSITE" id="PS50931"/>
    </source>
</evidence>
<dbReference type="CDD" id="cd08413">
    <property type="entry name" value="PBP2_CysB_like"/>
    <property type="match status" value="1"/>
</dbReference>
<dbReference type="InterPro" id="IPR005119">
    <property type="entry name" value="LysR_subst-bd"/>
</dbReference>
<dbReference type="GO" id="GO:0019344">
    <property type="term" value="P:cysteine biosynthetic process"/>
    <property type="evidence" value="ECO:0007669"/>
    <property type="project" value="TreeGrafter"/>
</dbReference>
<gene>
    <name evidence="6" type="primary">cysB</name>
    <name evidence="6" type="ORF">WG78_09070</name>
</gene>
<evidence type="ECO:0000256" key="2">
    <source>
        <dbReference type="ARBA" id="ARBA00023015"/>
    </source>
</evidence>
<comment type="caution">
    <text evidence="6">The sequence shown here is derived from an EMBL/GenBank/DDBJ whole genome shotgun (WGS) entry which is preliminary data.</text>
</comment>
<dbReference type="InterPro" id="IPR037423">
    <property type="entry name" value="CysB_PBP2"/>
</dbReference>
<dbReference type="Pfam" id="PF03466">
    <property type="entry name" value="LysR_substrate"/>
    <property type="match status" value="1"/>
</dbReference>
<dbReference type="NCBIfam" id="NF009326">
    <property type="entry name" value="PRK12681.1"/>
    <property type="match status" value="1"/>
</dbReference>
<evidence type="ECO:0000256" key="4">
    <source>
        <dbReference type="ARBA" id="ARBA00023163"/>
    </source>
</evidence>
<organism evidence="6 7">
    <name type="scientific">Amantichitinum ursilacus</name>
    <dbReference type="NCBI Taxonomy" id="857265"/>
    <lineage>
        <taxon>Bacteria</taxon>
        <taxon>Pseudomonadati</taxon>
        <taxon>Pseudomonadota</taxon>
        <taxon>Betaproteobacteria</taxon>
        <taxon>Neisseriales</taxon>
        <taxon>Chitinibacteraceae</taxon>
        <taxon>Amantichitinum</taxon>
    </lineage>
</organism>
<dbReference type="AlphaFoldDB" id="A0A0N1JSX1"/>
<dbReference type="InterPro" id="IPR000847">
    <property type="entry name" value="LysR_HTH_N"/>
</dbReference>
<dbReference type="NCBIfam" id="NF009327">
    <property type="entry name" value="PRK12684.1"/>
    <property type="match status" value="1"/>
</dbReference>
<name>A0A0N1JSX1_9NEIS</name>
<dbReference type="InterPro" id="IPR036388">
    <property type="entry name" value="WH-like_DNA-bd_sf"/>
</dbReference>
<evidence type="ECO:0000256" key="1">
    <source>
        <dbReference type="ARBA" id="ARBA00009437"/>
    </source>
</evidence>
<dbReference type="EMBL" id="LAQT01000007">
    <property type="protein sequence ID" value="KPC53230.1"/>
    <property type="molecule type" value="Genomic_DNA"/>
</dbReference>
<dbReference type="Pfam" id="PF00126">
    <property type="entry name" value="HTH_1"/>
    <property type="match status" value="1"/>
</dbReference>
<dbReference type="PANTHER" id="PTHR30126:SF6">
    <property type="entry name" value="HTH-TYPE TRANSCRIPTIONAL REGULATOR CYSB-RELATED"/>
    <property type="match status" value="1"/>
</dbReference>
<keyword evidence="2" id="KW-0805">Transcription regulation</keyword>
<dbReference type="STRING" id="857265.WG78_09070"/>
<dbReference type="GO" id="GO:0003700">
    <property type="term" value="F:DNA-binding transcription factor activity"/>
    <property type="evidence" value="ECO:0007669"/>
    <property type="project" value="InterPro"/>
</dbReference>
<protein>
    <submittedName>
        <fullName evidence="6">HTH-type transcriptional regulator CysB</fullName>
    </submittedName>
</protein>
<dbReference type="PATRIC" id="fig|857265.3.peg.1868"/>
<dbReference type="Gene3D" id="1.10.10.10">
    <property type="entry name" value="Winged helix-like DNA-binding domain superfamily/Winged helix DNA-binding domain"/>
    <property type="match status" value="1"/>
</dbReference>
<keyword evidence="3" id="KW-0238">DNA-binding</keyword>
<dbReference type="Gene3D" id="3.40.190.10">
    <property type="entry name" value="Periplasmic binding protein-like II"/>
    <property type="match status" value="2"/>
</dbReference>
<proteinExistence type="inferred from homology"/>
<dbReference type="Proteomes" id="UP000037939">
    <property type="component" value="Unassembled WGS sequence"/>
</dbReference>
<evidence type="ECO:0000313" key="7">
    <source>
        <dbReference type="Proteomes" id="UP000037939"/>
    </source>
</evidence>
<dbReference type="GO" id="GO:0000976">
    <property type="term" value="F:transcription cis-regulatory region binding"/>
    <property type="evidence" value="ECO:0007669"/>
    <property type="project" value="TreeGrafter"/>
</dbReference>